<dbReference type="InParanoid" id="Q7NDA0"/>
<evidence type="ECO:0000313" key="1">
    <source>
        <dbReference type="EMBL" id="BAC92277.1"/>
    </source>
</evidence>
<reference evidence="1 2" key="2">
    <citation type="journal article" date="2003" name="DNA Res.">
        <title>Complete genome structure of Gloeobacter violaceus PCC 7421, a cyanobacterium that lacks thylakoids (supplement).</title>
        <authorList>
            <person name="Nakamura Y."/>
            <person name="Kaneko T."/>
            <person name="Sato S."/>
            <person name="Mimuro M."/>
            <person name="Miyashita H."/>
            <person name="Tsuchiya T."/>
            <person name="Sasamoto S."/>
            <person name="Watanabe A."/>
            <person name="Kawashima K."/>
            <person name="Kishida Y."/>
            <person name="Kiyokawa C."/>
            <person name="Kohara M."/>
            <person name="Matsumoto M."/>
            <person name="Matsuno A."/>
            <person name="Nakazaki N."/>
            <person name="Shimpo S."/>
            <person name="Takeuchi C."/>
            <person name="Yamada M."/>
            <person name="Tabata S."/>
        </authorList>
    </citation>
    <scope>NUCLEOTIDE SEQUENCE [LARGE SCALE GENOMIC DNA]</scope>
    <source>
        <strain evidence="2">ATCC 29082 / PCC 7421</strain>
    </source>
</reference>
<sequence length="189" mass="21373">MSVHPSGIYTNVSAESVFETWTIRLQANTLKPLITDLLELASRIGGLGPGWRRPPHPMNSFNGYRGSQFSVQPSTPELGLHALIDRLHEQIRQLAHEYQLSLKPTTQHDLGSFVSIWRGEANQWWDLVHGVCSSNAEGRPAWCGDSQHRPSGYSVRQHADHSLITVFDPDKSIKNTLQELEFKRIWPTV</sequence>
<dbReference type="OrthoDB" id="516417at2"/>
<gene>
    <name evidence="1" type="ordered locus">glr4336</name>
</gene>
<accession>Q7NDA0</accession>
<dbReference type="EnsemblBacteria" id="BAC92277">
    <property type="protein sequence ID" value="BAC92277"/>
    <property type="gene ID" value="BAC92277"/>
</dbReference>
<dbReference type="HOGENOM" id="CLU_1432700_0_0_3"/>
<dbReference type="eggNOG" id="COG1604">
    <property type="taxonomic scope" value="Bacteria"/>
</dbReference>
<dbReference type="KEGG" id="gvi:glr4336"/>
<reference evidence="1 2" key="1">
    <citation type="journal article" date="2003" name="DNA Res.">
        <title>Complete genome structure of Gloeobacter violaceus PCC 7421, a cyanobacterium that lacks thylakoids.</title>
        <authorList>
            <person name="Nakamura Y."/>
            <person name="Kaneko T."/>
            <person name="Sato S."/>
            <person name="Mimuro M."/>
            <person name="Miyashita H."/>
            <person name="Tsuchiya T."/>
            <person name="Sasamoto S."/>
            <person name="Watanabe A."/>
            <person name="Kawashima K."/>
            <person name="Kishida Y."/>
            <person name="Kiyokawa C."/>
            <person name="Kohara M."/>
            <person name="Matsumoto M."/>
            <person name="Matsuno A."/>
            <person name="Nakazaki N."/>
            <person name="Shimpo S."/>
            <person name="Takeuchi C."/>
            <person name="Yamada M."/>
            <person name="Tabata S."/>
        </authorList>
    </citation>
    <scope>NUCLEOTIDE SEQUENCE [LARGE SCALE GENOMIC DNA]</scope>
    <source>
        <strain evidence="2">ATCC 29082 / PCC 7421</strain>
    </source>
</reference>
<dbReference type="AlphaFoldDB" id="Q7NDA0"/>
<proteinExistence type="predicted"/>
<evidence type="ECO:0000313" key="2">
    <source>
        <dbReference type="Proteomes" id="UP000000557"/>
    </source>
</evidence>
<dbReference type="EMBL" id="BA000045">
    <property type="protein sequence ID" value="BAC92277.1"/>
    <property type="molecule type" value="Genomic_DNA"/>
</dbReference>
<dbReference type="Proteomes" id="UP000000557">
    <property type="component" value="Chromosome"/>
</dbReference>
<protein>
    <submittedName>
        <fullName evidence="1">Glr4336 protein</fullName>
    </submittedName>
</protein>
<name>Q7NDA0_GLOVI</name>
<organism evidence="1 2">
    <name type="scientific">Gloeobacter violaceus (strain ATCC 29082 / PCC 7421)</name>
    <dbReference type="NCBI Taxonomy" id="251221"/>
    <lineage>
        <taxon>Bacteria</taxon>
        <taxon>Bacillati</taxon>
        <taxon>Cyanobacteriota</taxon>
        <taxon>Cyanophyceae</taxon>
        <taxon>Gloeobacterales</taxon>
        <taxon>Gloeobacteraceae</taxon>
        <taxon>Gloeobacter</taxon>
    </lineage>
</organism>
<keyword evidence="2" id="KW-1185">Reference proteome</keyword>
<dbReference type="STRING" id="251221.gene:10761855"/>